<evidence type="ECO:0000313" key="4">
    <source>
        <dbReference type="Proteomes" id="UP001596501"/>
    </source>
</evidence>
<sequence length="136" mass="15061">MSDKHQQPRPPKKKPQGGQAKGFQKSGAHHKAKDQQQFTAGAHGAQPEGRRHIVHALDTEAQVQLLLAMLLLANRGTYELRAAGISHPAGRVRELRRRGFVIETHLVAAVDSDSFVHQRVAYYELVSEPTMAEVTL</sequence>
<evidence type="ECO:0000256" key="1">
    <source>
        <dbReference type="SAM" id="MobiDB-lite"/>
    </source>
</evidence>
<dbReference type="InterPro" id="IPR055245">
    <property type="entry name" value="HTH_proteobacteria"/>
</dbReference>
<dbReference type="RefSeq" id="WP_382228196.1">
    <property type="nucleotide sequence ID" value="NZ_JBHTCA010000037.1"/>
</dbReference>
<proteinExistence type="predicted"/>
<dbReference type="EMBL" id="JBHTCA010000037">
    <property type="protein sequence ID" value="MFC7411584.1"/>
    <property type="molecule type" value="Genomic_DNA"/>
</dbReference>
<dbReference type="Pfam" id="PF14090">
    <property type="entry name" value="HTH_39"/>
    <property type="match status" value="1"/>
</dbReference>
<keyword evidence="4" id="KW-1185">Reference proteome</keyword>
<evidence type="ECO:0000259" key="2">
    <source>
        <dbReference type="Pfam" id="PF14090"/>
    </source>
</evidence>
<comment type="caution">
    <text evidence="3">The sequence shown here is derived from an EMBL/GenBank/DDBJ whole genome shotgun (WGS) entry which is preliminary data.</text>
</comment>
<feature type="compositionally biased region" description="Low complexity" evidence="1">
    <location>
        <begin position="16"/>
        <end position="25"/>
    </location>
</feature>
<feature type="region of interest" description="Disordered" evidence="1">
    <location>
        <begin position="1"/>
        <end position="49"/>
    </location>
</feature>
<dbReference type="Proteomes" id="UP001596501">
    <property type="component" value="Unassembled WGS sequence"/>
</dbReference>
<protein>
    <submittedName>
        <fullName evidence="3">Helix-turn-helix domain-containing protein</fullName>
    </submittedName>
</protein>
<feature type="domain" description="Winged helix-turn-helix" evidence="2">
    <location>
        <begin position="81"/>
        <end position="127"/>
    </location>
</feature>
<evidence type="ECO:0000313" key="3">
    <source>
        <dbReference type="EMBL" id="MFC7411584.1"/>
    </source>
</evidence>
<reference evidence="4" key="1">
    <citation type="journal article" date="2019" name="Int. J. Syst. Evol. Microbiol.">
        <title>The Global Catalogue of Microorganisms (GCM) 10K type strain sequencing project: providing services to taxonomists for standard genome sequencing and annotation.</title>
        <authorList>
            <consortium name="The Broad Institute Genomics Platform"/>
            <consortium name="The Broad Institute Genome Sequencing Center for Infectious Disease"/>
            <person name="Wu L."/>
            <person name="Ma J."/>
        </authorList>
    </citation>
    <scope>NUCLEOTIDE SEQUENCE [LARGE SCALE GENOMIC DNA]</scope>
    <source>
        <strain evidence="4">CGMCC 1.12371</strain>
    </source>
</reference>
<accession>A0ABW2QR31</accession>
<organism evidence="3 4">
    <name type="scientific">Hydrogenophaga atypica</name>
    <dbReference type="NCBI Taxonomy" id="249409"/>
    <lineage>
        <taxon>Bacteria</taxon>
        <taxon>Pseudomonadati</taxon>
        <taxon>Pseudomonadota</taxon>
        <taxon>Betaproteobacteria</taxon>
        <taxon>Burkholderiales</taxon>
        <taxon>Comamonadaceae</taxon>
        <taxon>Hydrogenophaga</taxon>
    </lineage>
</organism>
<gene>
    <name evidence="3" type="ORF">ACFQPB_22245</name>
</gene>
<name>A0ABW2QR31_9BURK</name>